<protein>
    <submittedName>
        <fullName evidence="2">Uncharacterized protein</fullName>
    </submittedName>
</protein>
<accession>L7LVP8</accession>
<evidence type="ECO:0000256" key="1">
    <source>
        <dbReference type="SAM" id="Phobius"/>
    </source>
</evidence>
<feature type="transmembrane region" description="Helical" evidence="1">
    <location>
        <begin position="45"/>
        <end position="69"/>
    </location>
</feature>
<feature type="transmembrane region" description="Helical" evidence="1">
    <location>
        <begin position="81"/>
        <end position="99"/>
    </location>
</feature>
<organism evidence="2">
    <name type="scientific">Rhipicephalus pulchellus</name>
    <name type="common">Yellow backed tick</name>
    <name type="synonym">Dermacentor pulchellus</name>
    <dbReference type="NCBI Taxonomy" id="72859"/>
    <lineage>
        <taxon>Eukaryota</taxon>
        <taxon>Metazoa</taxon>
        <taxon>Ecdysozoa</taxon>
        <taxon>Arthropoda</taxon>
        <taxon>Chelicerata</taxon>
        <taxon>Arachnida</taxon>
        <taxon>Acari</taxon>
        <taxon>Parasitiformes</taxon>
        <taxon>Ixodida</taxon>
        <taxon>Ixodoidea</taxon>
        <taxon>Ixodidae</taxon>
        <taxon>Rhipicephalinae</taxon>
        <taxon>Rhipicephalus</taxon>
        <taxon>Rhipicephalus</taxon>
    </lineage>
</organism>
<reference evidence="2" key="1">
    <citation type="submission" date="2012-11" db="EMBL/GenBank/DDBJ databases">
        <authorList>
            <person name="Lucero-Rivera Y.E."/>
            <person name="Tovar-Ramirez D."/>
        </authorList>
    </citation>
    <scope>NUCLEOTIDE SEQUENCE</scope>
    <source>
        <tissue evidence="2">Salivary gland</tissue>
    </source>
</reference>
<feature type="transmembrane region" description="Helical" evidence="1">
    <location>
        <begin position="105"/>
        <end position="127"/>
    </location>
</feature>
<reference evidence="2" key="2">
    <citation type="journal article" date="2015" name="J. Proteomics">
        <title>Sexual differences in the sialomes of the zebra tick, Rhipicephalus pulchellus.</title>
        <authorList>
            <person name="Tan A.W."/>
            <person name="Francischetti I.M."/>
            <person name="Slovak M."/>
            <person name="Kini R.M."/>
            <person name="Ribeiro J.M."/>
        </authorList>
    </citation>
    <scope>NUCLEOTIDE SEQUENCE</scope>
    <source>
        <tissue evidence="2">Salivary gland</tissue>
    </source>
</reference>
<proteinExistence type="evidence at transcript level"/>
<feature type="transmembrane region" description="Helical" evidence="1">
    <location>
        <begin position="157"/>
        <end position="176"/>
    </location>
</feature>
<dbReference type="AlphaFoldDB" id="L7LVP8"/>
<sequence length="220" mass="24683">MAMLLSLLFLVCVCVFISCSLCLFLALSFYIFLFFPFLSLSFSFTFLPCLSLSVVVLLPYIFSLSCLFLPLSVSFCTRFPIILSTLTLTSLCHPLAILYNTKLGYTILYITIVYYTILYYTKLCYALRACLDSRVVMTLAPSSWGRGFKSRLAQKKFLAGIALFLHLSSSLSVLLVSPIRGIASRAGEIGARVVGAKREMKKTATMKERTKRTRVDSRQC</sequence>
<feature type="transmembrane region" description="Helical" evidence="1">
    <location>
        <begin position="7"/>
        <end position="33"/>
    </location>
</feature>
<name>L7LVP8_RHIPC</name>
<evidence type="ECO:0000313" key="2">
    <source>
        <dbReference type="EMBL" id="JAA56136.1"/>
    </source>
</evidence>
<dbReference type="EMBL" id="GACK01008898">
    <property type="protein sequence ID" value="JAA56136.1"/>
    <property type="molecule type" value="mRNA"/>
</dbReference>
<keyword evidence="1" id="KW-0472">Membrane</keyword>
<keyword evidence="1" id="KW-0812">Transmembrane</keyword>
<keyword evidence="1" id="KW-1133">Transmembrane helix</keyword>